<feature type="compositionally biased region" description="Polar residues" evidence="1">
    <location>
        <begin position="78"/>
        <end position="88"/>
    </location>
</feature>
<dbReference type="Proteomes" id="UP001153365">
    <property type="component" value="Unassembled WGS sequence"/>
</dbReference>
<gene>
    <name evidence="2" type="ORF">PPACK8108_LOCUS22690</name>
</gene>
<name>A0AAV0BMW2_PHAPC</name>
<accession>A0AAV0BMW2</accession>
<proteinExistence type="predicted"/>
<feature type="region of interest" description="Disordered" evidence="1">
    <location>
        <begin position="75"/>
        <end position="99"/>
    </location>
</feature>
<keyword evidence="3" id="KW-1185">Reference proteome</keyword>
<sequence>MARRCCGRGWLCYLSLNRTGCWIPLGQFRRSCWLRIGSGMRIEIWSFYVKRFILSTITSAISIVHKIPQRVLFPPTAGTPQKHSTGRCQTGKEGSEHLKQRGYYGRNPSLSQPGNSYGDGFHQQQREFGDGPRVISNHCSGGFHLFRARMGPNQNSLGRGGMGLSKNFYRANHLNQQYPQTSYDNNSYSRSFQPTPANWEGHQTYSGYNGSLSRGGYGSYGNGNPYKNINHQLANYSRTTN</sequence>
<organism evidence="2 3">
    <name type="scientific">Phakopsora pachyrhizi</name>
    <name type="common">Asian soybean rust disease fungus</name>
    <dbReference type="NCBI Taxonomy" id="170000"/>
    <lineage>
        <taxon>Eukaryota</taxon>
        <taxon>Fungi</taxon>
        <taxon>Dikarya</taxon>
        <taxon>Basidiomycota</taxon>
        <taxon>Pucciniomycotina</taxon>
        <taxon>Pucciniomycetes</taxon>
        <taxon>Pucciniales</taxon>
        <taxon>Phakopsoraceae</taxon>
        <taxon>Phakopsora</taxon>
    </lineage>
</organism>
<evidence type="ECO:0000313" key="2">
    <source>
        <dbReference type="EMBL" id="CAH7687840.1"/>
    </source>
</evidence>
<evidence type="ECO:0000256" key="1">
    <source>
        <dbReference type="SAM" id="MobiDB-lite"/>
    </source>
</evidence>
<reference evidence="2" key="1">
    <citation type="submission" date="2022-06" db="EMBL/GenBank/DDBJ databases">
        <authorList>
            <consortium name="SYNGENTA / RWTH Aachen University"/>
        </authorList>
    </citation>
    <scope>NUCLEOTIDE SEQUENCE</scope>
</reference>
<dbReference type="EMBL" id="CALTRL010005916">
    <property type="protein sequence ID" value="CAH7687840.1"/>
    <property type="molecule type" value="Genomic_DNA"/>
</dbReference>
<dbReference type="AlphaFoldDB" id="A0AAV0BMW2"/>
<protein>
    <submittedName>
        <fullName evidence="2">Uncharacterized protein</fullName>
    </submittedName>
</protein>
<evidence type="ECO:0000313" key="3">
    <source>
        <dbReference type="Proteomes" id="UP001153365"/>
    </source>
</evidence>
<comment type="caution">
    <text evidence="2">The sequence shown here is derived from an EMBL/GenBank/DDBJ whole genome shotgun (WGS) entry which is preliminary data.</text>
</comment>